<feature type="region of interest" description="Disordered" evidence="3">
    <location>
        <begin position="193"/>
        <end position="212"/>
    </location>
</feature>
<evidence type="ECO:0000256" key="3">
    <source>
        <dbReference type="SAM" id="MobiDB-lite"/>
    </source>
</evidence>
<protein>
    <submittedName>
        <fullName evidence="5">Nucleoside hydrolase</fullName>
    </submittedName>
</protein>
<keyword evidence="2" id="KW-0326">Glycosidase</keyword>
<dbReference type="GO" id="GO:0008477">
    <property type="term" value="F:purine nucleosidase activity"/>
    <property type="evidence" value="ECO:0007669"/>
    <property type="project" value="TreeGrafter"/>
</dbReference>
<reference evidence="5" key="1">
    <citation type="submission" date="2023-03" db="EMBL/GenBank/DDBJ databases">
        <title>Andean soil-derived lignocellulolytic bacterial consortium as a source of novel taxa and putative plastic-active enzymes.</title>
        <authorList>
            <person name="Diaz-Garcia L."/>
            <person name="Chuvochina M."/>
            <person name="Feuerriegel G."/>
            <person name="Bunk B."/>
            <person name="Sproer C."/>
            <person name="Streit W.R."/>
            <person name="Rodriguez L.M."/>
            <person name="Overmann J."/>
            <person name="Jimenez D.J."/>
        </authorList>
    </citation>
    <scope>NUCLEOTIDE SEQUENCE</scope>
    <source>
        <strain evidence="5">MAG 4610</strain>
    </source>
</reference>
<dbReference type="PANTHER" id="PTHR12304:SF4">
    <property type="entry name" value="URIDINE NUCLEOSIDASE"/>
    <property type="match status" value="1"/>
</dbReference>
<dbReference type="InterPro" id="IPR036452">
    <property type="entry name" value="Ribo_hydro-like"/>
</dbReference>
<dbReference type="Proteomes" id="UP001213972">
    <property type="component" value="Chromosome"/>
</dbReference>
<evidence type="ECO:0000313" key="5">
    <source>
        <dbReference type="EMBL" id="WEK15039.1"/>
    </source>
</evidence>
<organism evidence="5 6">
    <name type="scientific">Candidatus Microbacterium phytovorans</name>
    <dbReference type="NCBI Taxonomy" id="3121374"/>
    <lineage>
        <taxon>Bacteria</taxon>
        <taxon>Bacillati</taxon>
        <taxon>Actinomycetota</taxon>
        <taxon>Actinomycetes</taxon>
        <taxon>Micrococcales</taxon>
        <taxon>Microbacteriaceae</taxon>
        <taxon>Microbacterium</taxon>
    </lineage>
</organism>
<dbReference type="GO" id="GO:0005829">
    <property type="term" value="C:cytosol"/>
    <property type="evidence" value="ECO:0007669"/>
    <property type="project" value="TreeGrafter"/>
</dbReference>
<dbReference type="Pfam" id="PF01156">
    <property type="entry name" value="IU_nuc_hydro"/>
    <property type="match status" value="1"/>
</dbReference>
<evidence type="ECO:0000256" key="1">
    <source>
        <dbReference type="ARBA" id="ARBA00022801"/>
    </source>
</evidence>
<keyword evidence="1 5" id="KW-0378">Hydrolase</keyword>
<feature type="domain" description="Inosine/uridine-preferring nucleoside hydrolase" evidence="4">
    <location>
        <begin position="2"/>
        <end position="305"/>
    </location>
</feature>
<dbReference type="AlphaFoldDB" id="A0AAJ5W3A3"/>
<dbReference type="SUPFAM" id="SSF53590">
    <property type="entry name" value="Nucleoside hydrolase"/>
    <property type="match status" value="1"/>
</dbReference>
<evidence type="ECO:0000256" key="2">
    <source>
        <dbReference type="ARBA" id="ARBA00023295"/>
    </source>
</evidence>
<evidence type="ECO:0000259" key="4">
    <source>
        <dbReference type="Pfam" id="PF01156"/>
    </source>
</evidence>
<evidence type="ECO:0000313" key="6">
    <source>
        <dbReference type="Proteomes" id="UP001213972"/>
    </source>
</evidence>
<gene>
    <name evidence="5" type="ORF">P0Y48_08080</name>
</gene>
<dbReference type="EMBL" id="CP119321">
    <property type="protein sequence ID" value="WEK15039.1"/>
    <property type="molecule type" value="Genomic_DNA"/>
</dbReference>
<dbReference type="InterPro" id="IPR023186">
    <property type="entry name" value="IUNH"/>
</dbReference>
<dbReference type="GO" id="GO:0006152">
    <property type="term" value="P:purine nucleoside catabolic process"/>
    <property type="evidence" value="ECO:0007669"/>
    <property type="project" value="TreeGrafter"/>
</dbReference>
<sequence>MASPEAEIVAITCTAGNVPAQQVAINNLAWLDLCGYDEVEVALGAEVPLVQPLMTTEETHGPQGIGHAVLPAPQRTVSDRHATEVWIDAVRRRPGEIVGLVTGPLTNLALAITLCPELPTLLKRLVIMGGAFNHAGNTLPTTEWNIAVDPESAKIVFDAFSGLPADRHPVICALDVTERIEMKPEHVAALARAAGSTPEEVISPDDPEGTRSTASHAVIRHLSDAVRFYMEFHRAYDQGFLAHMHDPFAAAVALDPTLATTRPATVDMELAGTLTRGQTVADWRGMWGRPHNAAIVVDTDPEEFFRRVVDRVGRLARNVG</sequence>
<name>A0AAJ5W3A3_9MICO</name>
<proteinExistence type="predicted"/>
<dbReference type="PANTHER" id="PTHR12304">
    <property type="entry name" value="INOSINE-URIDINE PREFERRING NUCLEOSIDE HYDROLASE"/>
    <property type="match status" value="1"/>
</dbReference>
<dbReference type="InterPro" id="IPR001910">
    <property type="entry name" value="Inosine/uridine_hydrolase_dom"/>
</dbReference>
<accession>A0AAJ5W3A3</accession>
<dbReference type="Gene3D" id="3.90.245.10">
    <property type="entry name" value="Ribonucleoside hydrolase-like"/>
    <property type="match status" value="1"/>
</dbReference>